<keyword evidence="2" id="KW-1185">Reference proteome</keyword>
<name>A0A5P8FRT1_9VIRU</name>
<evidence type="ECO:0000313" key="1">
    <source>
        <dbReference type="EMBL" id="QFQ33309.1"/>
    </source>
</evidence>
<dbReference type="Proteomes" id="UP000464311">
    <property type="component" value="Segment"/>
</dbReference>
<organism evidence="1 2">
    <name type="scientific">Vibrio phage XacF13</name>
    <dbReference type="NCBI Taxonomy" id="3071318"/>
    <lineage>
        <taxon>Viruses</taxon>
        <taxon>Monodnaviria</taxon>
        <taxon>Loebvirae</taxon>
        <taxon>Hofneiviricota</taxon>
        <taxon>Faserviricetes</taxon>
        <taxon>Tubulavirales</taxon>
        <taxon>Inoviridae</taxon>
        <taxon>Xylivirus</taxon>
        <taxon>Xylivirus XacF13</taxon>
    </lineage>
</organism>
<evidence type="ECO:0000313" key="2">
    <source>
        <dbReference type="Proteomes" id="UP000464311"/>
    </source>
</evidence>
<sequence>MNTGDLKFWQLIELKKKAETDDERAELDRLIEERIRWVGSGQGDEP</sequence>
<dbReference type="EMBL" id="MN335248">
    <property type="protein sequence ID" value="QFQ33309.1"/>
    <property type="molecule type" value="Genomic_DNA"/>
</dbReference>
<gene>
    <name evidence="1" type="ORF">XaF13_p12</name>
</gene>
<proteinExistence type="predicted"/>
<accession>A0A5P8FRT1</accession>
<reference evidence="1 2" key="1">
    <citation type="submission" date="2019-08" db="EMBL/GenBank/DDBJ databases">
        <title>Complete genome sequence of XaF13 a new phage of Xanthomonas vesicatoria.</title>
        <authorList>
            <person name="Solis-Sanchez A."/>
            <person name="Quinones-Aguilar E."/>
            <person name="Vega-Arreguin J."/>
            <person name="Fraire-Velazquez S."/>
            <person name="Rincon-Enriquez G."/>
        </authorList>
    </citation>
    <scope>NUCLEOTIDE SEQUENCE [LARGE SCALE GENOMIC DNA]</scope>
</reference>
<protein>
    <submittedName>
        <fullName evidence="1">Uncharacterized protein</fullName>
    </submittedName>
</protein>